<proteinExistence type="predicted"/>
<dbReference type="EMBL" id="JAHRHJ020000009">
    <property type="protein sequence ID" value="KAH9301307.1"/>
    <property type="molecule type" value="Genomic_DNA"/>
</dbReference>
<sequence>MNDVVMCKDVGTCIEIGVGIVLSGIVEVYVVEMSAVGIDVEMSDVGVVIGVFNIDVGEGIDVRGIGIGVDIVKTKIGVKYESNVIYWGMIEVEEVG</sequence>
<dbReference type="AlphaFoldDB" id="A0AA38CJN1"/>
<dbReference type="Proteomes" id="UP000824469">
    <property type="component" value="Unassembled WGS sequence"/>
</dbReference>
<accession>A0AA38CJN1</accession>
<gene>
    <name evidence="1" type="ORF">KI387_012890</name>
</gene>
<comment type="caution">
    <text evidence="1">The sequence shown here is derived from an EMBL/GenBank/DDBJ whole genome shotgun (WGS) entry which is preliminary data.</text>
</comment>
<name>A0AA38CJN1_TAXCH</name>
<evidence type="ECO:0000313" key="1">
    <source>
        <dbReference type="EMBL" id="KAH9301307.1"/>
    </source>
</evidence>
<reference evidence="1 2" key="1">
    <citation type="journal article" date="2021" name="Nat. Plants">
        <title>The Taxus genome provides insights into paclitaxel biosynthesis.</title>
        <authorList>
            <person name="Xiong X."/>
            <person name="Gou J."/>
            <person name="Liao Q."/>
            <person name="Li Y."/>
            <person name="Zhou Q."/>
            <person name="Bi G."/>
            <person name="Li C."/>
            <person name="Du R."/>
            <person name="Wang X."/>
            <person name="Sun T."/>
            <person name="Guo L."/>
            <person name="Liang H."/>
            <person name="Lu P."/>
            <person name="Wu Y."/>
            <person name="Zhang Z."/>
            <person name="Ro D.K."/>
            <person name="Shang Y."/>
            <person name="Huang S."/>
            <person name="Yan J."/>
        </authorList>
    </citation>
    <scope>NUCLEOTIDE SEQUENCE [LARGE SCALE GENOMIC DNA]</scope>
    <source>
        <strain evidence="1">Ta-2019</strain>
    </source>
</reference>
<protein>
    <submittedName>
        <fullName evidence="1">Uncharacterized protein</fullName>
    </submittedName>
</protein>
<organism evidence="1 2">
    <name type="scientific">Taxus chinensis</name>
    <name type="common">Chinese yew</name>
    <name type="synonym">Taxus wallichiana var. chinensis</name>
    <dbReference type="NCBI Taxonomy" id="29808"/>
    <lineage>
        <taxon>Eukaryota</taxon>
        <taxon>Viridiplantae</taxon>
        <taxon>Streptophyta</taxon>
        <taxon>Embryophyta</taxon>
        <taxon>Tracheophyta</taxon>
        <taxon>Spermatophyta</taxon>
        <taxon>Pinopsida</taxon>
        <taxon>Pinidae</taxon>
        <taxon>Conifers II</taxon>
        <taxon>Cupressales</taxon>
        <taxon>Taxaceae</taxon>
        <taxon>Taxus</taxon>
    </lineage>
</organism>
<evidence type="ECO:0000313" key="2">
    <source>
        <dbReference type="Proteomes" id="UP000824469"/>
    </source>
</evidence>
<feature type="non-terminal residue" evidence="1">
    <location>
        <position position="96"/>
    </location>
</feature>
<keyword evidence="2" id="KW-1185">Reference proteome</keyword>